<dbReference type="Pfam" id="PF01261">
    <property type="entry name" value="AP_endonuc_2"/>
    <property type="match status" value="1"/>
</dbReference>
<dbReference type="PATRIC" id="fig|1231392.3.peg.1423"/>
<evidence type="ECO:0000313" key="3">
    <source>
        <dbReference type="EMBL" id="EKE44579.1"/>
    </source>
</evidence>
<accession>K2HNZ4</accession>
<gene>
    <name evidence="3" type="ORF">OCGS_1417</name>
</gene>
<name>K2HNZ4_9RHOB</name>
<keyword evidence="4" id="KW-1185">Reference proteome</keyword>
<dbReference type="AlphaFoldDB" id="K2HNZ4"/>
<feature type="domain" description="Xylose isomerase-like TIM barrel" evidence="2">
    <location>
        <begin position="14"/>
        <end position="167"/>
    </location>
</feature>
<dbReference type="Proteomes" id="UP000006765">
    <property type="component" value="Unassembled WGS sequence"/>
</dbReference>
<dbReference type="InterPro" id="IPR050417">
    <property type="entry name" value="Sugar_Epim/Isomerase"/>
</dbReference>
<dbReference type="GO" id="GO:0008903">
    <property type="term" value="F:hydroxypyruvate isomerase activity"/>
    <property type="evidence" value="ECO:0007669"/>
    <property type="project" value="TreeGrafter"/>
</dbReference>
<dbReference type="EMBL" id="AMGO01000021">
    <property type="protein sequence ID" value="EKE44579.1"/>
    <property type="molecule type" value="Genomic_DNA"/>
</dbReference>
<comment type="caution">
    <text evidence="3">The sequence shown here is derived from an EMBL/GenBank/DDBJ whole genome shotgun (WGS) entry which is preliminary data.</text>
</comment>
<reference evidence="3 4" key="1">
    <citation type="journal article" date="2012" name="J. Bacteriol.">
        <title>Draft Genome Sequence of Oceaniovalibus guishaninsula JLT2003T.</title>
        <authorList>
            <person name="Tang K."/>
            <person name="Liu K."/>
            <person name="Jiao N."/>
        </authorList>
    </citation>
    <scope>NUCLEOTIDE SEQUENCE [LARGE SCALE GENOMIC DNA]</scope>
    <source>
        <strain evidence="3 4">JLT2003</strain>
    </source>
</reference>
<dbReference type="eggNOG" id="COG3622">
    <property type="taxonomic scope" value="Bacteria"/>
</dbReference>
<keyword evidence="1" id="KW-0413">Isomerase</keyword>
<dbReference type="SUPFAM" id="SSF51658">
    <property type="entry name" value="Xylose isomerase-like"/>
    <property type="match status" value="1"/>
</dbReference>
<dbReference type="InterPro" id="IPR036237">
    <property type="entry name" value="Xyl_isomerase-like_sf"/>
</dbReference>
<dbReference type="InterPro" id="IPR013022">
    <property type="entry name" value="Xyl_isomerase-like_TIM-brl"/>
</dbReference>
<dbReference type="PANTHER" id="PTHR43489:SF6">
    <property type="entry name" value="HYDROXYPYRUVATE ISOMERASE-RELATED"/>
    <property type="match status" value="1"/>
</dbReference>
<evidence type="ECO:0000256" key="1">
    <source>
        <dbReference type="ARBA" id="ARBA00023235"/>
    </source>
</evidence>
<protein>
    <recommendedName>
        <fullName evidence="2">Xylose isomerase-like TIM barrel domain-containing protein</fullName>
    </recommendedName>
</protein>
<dbReference type="PANTHER" id="PTHR43489">
    <property type="entry name" value="ISOMERASE"/>
    <property type="match status" value="1"/>
</dbReference>
<organism evidence="3 4">
    <name type="scientific">Oceaniovalibus guishaninsula JLT2003</name>
    <dbReference type="NCBI Taxonomy" id="1231392"/>
    <lineage>
        <taxon>Bacteria</taxon>
        <taxon>Pseudomonadati</taxon>
        <taxon>Pseudomonadota</taxon>
        <taxon>Alphaproteobacteria</taxon>
        <taxon>Rhodobacterales</taxon>
        <taxon>Roseobacteraceae</taxon>
        <taxon>Oceaniovalibus</taxon>
    </lineage>
</organism>
<dbReference type="Gene3D" id="3.20.20.150">
    <property type="entry name" value="Divalent-metal-dependent TIM barrel enzymes"/>
    <property type="match status" value="1"/>
</dbReference>
<evidence type="ECO:0000259" key="2">
    <source>
        <dbReference type="Pfam" id="PF01261"/>
    </source>
</evidence>
<sequence>MGATGGRAAMRGAEDDARRDVDAALALADGIGTRAVHVLAGRTGDPDLGQFVRVLRHAAGSTDRTILIEPLCSAAAPGYALPTLDLAIRVQDDVGAPNLRILFDYYHIETAHGGAADLFRRHRARIGHVQIASVPARTAPAAATHAFIDACRRAGWTAPFGCEYRPEGPDIRPPGRS</sequence>
<dbReference type="GO" id="GO:0046487">
    <property type="term" value="P:glyoxylate metabolic process"/>
    <property type="evidence" value="ECO:0007669"/>
    <property type="project" value="TreeGrafter"/>
</dbReference>
<dbReference type="STRING" id="1231392.OCGS_1417"/>
<evidence type="ECO:0000313" key="4">
    <source>
        <dbReference type="Proteomes" id="UP000006765"/>
    </source>
</evidence>
<proteinExistence type="predicted"/>